<feature type="region of interest" description="Disordered" evidence="1">
    <location>
        <begin position="153"/>
        <end position="178"/>
    </location>
</feature>
<comment type="caution">
    <text evidence="3">The sequence shown here is derived from an EMBL/GenBank/DDBJ whole genome shotgun (WGS) entry which is preliminary data.</text>
</comment>
<evidence type="ECO:0000256" key="1">
    <source>
        <dbReference type="SAM" id="MobiDB-lite"/>
    </source>
</evidence>
<proteinExistence type="predicted"/>
<dbReference type="AlphaFoldDB" id="A0A8X7RYF6"/>
<dbReference type="InterPro" id="IPR003617">
    <property type="entry name" value="TFIIS/CRSP70_N_sub"/>
</dbReference>
<organism evidence="3 4">
    <name type="scientific">Brassica carinata</name>
    <name type="common">Ethiopian mustard</name>
    <name type="synonym">Abyssinian cabbage</name>
    <dbReference type="NCBI Taxonomy" id="52824"/>
    <lineage>
        <taxon>Eukaryota</taxon>
        <taxon>Viridiplantae</taxon>
        <taxon>Streptophyta</taxon>
        <taxon>Embryophyta</taxon>
        <taxon>Tracheophyta</taxon>
        <taxon>Spermatophyta</taxon>
        <taxon>Magnoliopsida</taxon>
        <taxon>eudicotyledons</taxon>
        <taxon>Gunneridae</taxon>
        <taxon>Pentapetalae</taxon>
        <taxon>rosids</taxon>
        <taxon>malvids</taxon>
        <taxon>Brassicales</taxon>
        <taxon>Brassicaceae</taxon>
        <taxon>Brassiceae</taxon>
        <taxon>Brassica</taxon>
    </lineage>
</organism>
<sequence length="298" mass="33953">MTRKVATETEDMSDLRRLCSIAIKAANSQTANGVDRCCEILGYLKKLRFSAKDLVRVSKEISPLASLKEHRNPKISMEAKALFLSWMRTLYSRDPSTCNNTKTPAADLVTKVCPDLKKKKVKRTLTTRGITAESEKKKEDQRSRVHEVFDKKQQNLSKAGDHKSLAAKKPIQKKKPALRENPRSLAYEAVEIKKQKSVPAVKKNSTEMLELFEIAEKSADKASANPPVYKRDIHLRRHALFAHRLPHQLDGSGNQEDHEEAFLSYIAQRPQNLQFRKSTSSALEAEHIRDQQHRERCS</sequence>
<dbReference type="PANTHER" id="PTHR31995">
    <property type="entry name" value="TRANSCRIPTION FACTOR IIS FAMILY PROTEIN-RELATED"/>
    <property type="match status" value="1"/>
</dbReference>
<dbReference type="Proteomes" id="UP000886595">
    <property type="component" value="Unassembled WGS sequence"/>
</dbReference>
<dbReference type="GO" id="GO:0005634">
    <property type="term" value="C:nucleus"/>
    <property type="evidence" value="ECO:0007669"/>
    <property type="project" value="InterPro"/>
</dbReference>
<dbReference type="EMBL" id="JAAMPC010000009">
    <property type="protein sequence ID" value="KAG2296690.1"/>
    <property type="molecule type" value="Genomic_DNA"/>
</dbReference>
<evidence type="ECO:0000313" key="3">
    <source>
        <dbReference type="EMBL" id="KAG2296690.1"/>
    </source>
</evidence>
<dbReference type="SMART" id="SM00509">
    <property type="entry name" value="TFS2N"/>
    <property type="match status" value="1"/>
</dbReference>
<accession>A0A8X7RYF6</accession>
<gene>
    <name evidence="3" type="ORF">Bca52824_043359</name>
</gene>
<feature type="compositionally biased region" description="Basic and acidic residues" evidence="1">
    <location>
        <begin position="153"/>
        <end position="164"/>
    </location>
</feature>
<feature type="compositionally biased region" description="Basic and acidic residues" evidence="1">
    <location>
        <begin position="284"/>
        <end position="298"/>
    </location>
</feature>
<keyword evidence="4" id="KW-1185">Reference proteome</keyword>
<evidence type="ECO:0000259" key="2">
    <source>
        <dbReference type="SMART" id="SM00509"/>
    </source>
</evidence>
<dbReference type="OrthoDB" id="1110999at2759"/>
<name>A0A8X7RYF6_BRACI</name>
<evidence type="ECO:0000313" key="4">
    <source>
        <dbReference type="Proteomes" id="UP000886595"/>
    </source>
</evidence>
<reference evidence="3 4" key="1">
    <citation type="submission" date="2020-02" db="EMBL/GenBank/DDBJ databases">
        <authorList>
            <person name="Ma Q."/>
            <person name="Huang Y."/>
            <person name="Song X."/>
            <person name="Pei D."/>
        </authorList>
    </citation>
    <scope>NUCLEOTIDE SEQUENCE [LARGE SCALE GENOMIC DNA]</scope>
    <source>
        <strain evidence="3">Sxm20200214</strain>
        <tissue evidence="3">Leaf</tissue>
    </source>
</reference>
<dbReference type="PANTHER" id="PTHR31995:SF8">
    <property type="entry name" value="TRANSCRIPTION FACTOR IIS FAMILY PROTEIN"/>
    <property type="match status" value="1"/>
</dbReference>
<feature type="domain" description="Transcription elongation factor TFIIS/CRSP70 N-terminal sub-type" evidence="2">
    <location>
        <begin position="18"/>
        <end position="92"/>
    </location>
</feature>
<feature type="region of interest" description="Disordered" evidence="1">
    <location>
        <begin position="275"/>
        <end position="298"/>
    </location>
</feature>
<protein>
    <recommendedName>
        <fullName evidence="2">Transcription elongation factor TFIIS/CRSP70 N-terminal sub-type domain-containing protein</fullName>
    </recommendedName>
</protein>